<protein>
    <submittedName>
        <fullName evidence="10">GOLD domain-containing protein</fullName>
    </submittedName>
</protein>
<name>A0A2H9TFK6_9FUNG</name>
<evidence type="ECO:0000256" key="5">
    <source>
        <dbReference type="ARBA" id="ARBA00022989"/>
    </source>
</evidence>
<dbReference type="GO" id="GO:0016020">
    <property type="term" value="C:membrane"/>
    <property type="evidence" value="ECO:0007669"/>
    <property type="project" value="UniProtKB-SubCell"/>
</dbReference>
<feature type="transmembrane region" description="Helical" evidence="7">
    <location>
        <begin position="188"/>
        <end position="208"/>
    </location>
</feature>
<comment type="caution">
    <text evidence="10">The sequence shown here is derived from an EMBL/GenBank/DDBJ whole genome shotgun (WGS) entry which is preliminary data.</text>
</comment>
<proteinExistence type="inferred from homology"/>
<feature type="chain" id="PRO_5014120656" evidence="8">
    <location>
        <begin position="20"/>
        <end position="218"/>
    </location>
</feature>
<keyword evidence="3 7" id="KW-0812">Transmembrane</keyword>
<feature type="domain" description="GOLD" evidence="9">
    <location>
        <begin position="23"/>
        <end position="213"/>
    </location>
</feature>
<evidence type="ECO:0000313" key="10">
    <source>
        <dbReference type="EMBL" id="PJF16557.1"/>
    </source>
</evidence>
<evidence type="ECO:0000256" key="1">
    <source>
        <dbReference type="ARBA" id="ARBA00004479"/>
    </source>
</evidence>
<gene>
    <name evidence="10" type="ORF">PSACC_03546</name>
</gene>
<sequence length="218" mass="24476">MRAFTTAAILLASSTLVLAEDRPLNYRVEATAEHYGSRGVCVGYDVPGGSLAAGYFHIRNPHPSVRTSVLIYEGGNQPFSQQELSGEARFSFRSRAEGGRYEACVRALPKSTGSLPAGTNVDVSLLFKWKFDLFDDETAKRVMLQPIEGEFYQLEESINRLGKELNEFVLNEEKLRDTNESTLDRLRGFAFLSVIVLVGLGVYQIFYLKQFFKTKKLI</sequence>
<evidence type="ECO:0000256" key="8">
    <source>
        <dbReference type="SAM" id="SignalP"/>
    </source>
</evidence>
<dbReference type="OrthoDB" id="759142at2759"/>
<dbReference type="AlphaFoldDB" id="A0A2H9TFK6"/>
<evidence type="ECO:0000313" key="11">
    <source>
        <dbReference type="Proteomes" id="UP000240830"/>
    </source>
</evidence>
<dbReference type="PANTHER" id="PTHR22811">
    <property type="entry name" value="TRANSMEMBRANE EMP24 DOMAIN-CONTAINING PROTEIN"/>
    <property type="match status" value="1"/>
</dbReference>
<organism evidence="10 11">
    <name type="scientific">Paramicrosporidium saccamoebae</name>
    <dbReference type="NCBI Taxonomy" id="1246581"/>
    <lineage>
        <taxon>Eukaryota</taxon>
        <taxon>Fungi</taxon>
        <taxon>Fungi incertae sedis</taxon>
        <taxon>Cryptomycota</taxon>
        <taxon>Cryptomycota incertae sedis</taxon>
        <taxon>Paramicrosporidium</taxon>
    </lineage>
</organism>
<dbReference type="SMART" id="SM01190">
    <property type="entry name" value="EMP24_GP25L"/>
    <property type="match status" value="1"/>
</dbReference>
<evidence type="ECO:0000256" key="3">
    <source>
        <dbReference type="ARBA" id="ARBA00022692"/>
    </source>
</evidence>
<feature type="signal peptide" evidence="8">
    <location>
        <begin position="1"/>
        <end position="19"/>
    </location>
</feature>
<comment type="subcellular location">
    <subcellularLocation>
        <location evidence="1">Membrane</location>
        <topology evidence="1">Single-pass type I membrane protein</topology>
    </subcellularLocation>
</comment>
<reference evidence="10 11" key="1">
    <citation type="submission" date="2016-10" db="EMBL/GenBank/DDBJ databases">
        <title>The genome of Paramicrosporidium saccamoebae is the missing link in understanding Cryptomycota and Microsporidia evolution.</title>
        <authorList>
            <person name="Quandt C.A."/>
            <person name="Beaudet D."/>
            <person name="Corsaro D."/>
            <person name="Michel R."/>
            <person name="Corradi N."/>
            <person name="James T."/>
        </authorList>
    </citation>
    <scope>NUCLEOTIDE SEQUENCE [LARGE SCALE GENOMIC DNA]</scope>
    <source>
        <strain evidence="10 11">KSL3</strain>
    </source>
</reference>
<dbReference type="EMBL" id="MTSL01000213">
    <property type="protein sequence ID" value="PJF16557.1"/>
    <property type="molecule type" value="Genomic_DNA"/>
</dbReference>
<keyword evidence="4 8" id="KW-0732">Signal</keyword>
<evidence type="ECO:0000256" key="4">
    <source>
        <dbReference type="ARBA" id="ARBA00022729"/>
    </source>
</evidence>
<keyword evidence="5 7" id="KW-1133">Transmembrane helix</keyword>
<comment type="similarity">
    <text evidence="2">Belongs to the EMP24/GP25L family.</text>
</comment>
<dbReference type="Proteomes" id="UP000240830">
    <property type="component" value="Unassembled WGS sequence"/>
</dbReference>
<keyword evidence="6 7" id="KW-0472">Membrane</keyword>
<evidence type="ECO:0000256" key="7">
    <source>
        <dbReference type="SAM" id="Phobius"/>
    </source>
</evidence>
<dbReference type="Pfam" id="PF01105">
    <property type="entry name" value="EMP24_GP25L"/>
    <property type="match status" value="1"/>
</dbReference>
<evidence type="ECO:0000256" key="2">
    <source>
        <dbReference type="ARBA" id="ARBA00007104"/>
    </source>
</evidence>
<dbReference type="STRING" id="1246581.A0A2H9TFK6"/>
<dbReference type="InterPro" id="IPR015720">
    <property type="entry name" value="Emp24-like"/>
</dbReference>
<evidence type="ECO:0000256" key="6">
    <source>
        <dbReference type="ARBA" id="ARBA00023136"/>
    </source>
</evidence>
<keyword evidence="11" id="KW-1185">Reference proteome</keyword>
<dbReference type="InterPro" id="IPR009038">
    <property type="entry name" value="GOLD_dom"/>
</dbReference>
<accession>A0A2H9TFK6</accession>
<evidence type="ECO:0000259" key="9">
    <source>
        <dbReference type="SMART" id="SM01190"/>
    </source>
</evidence>